<dbReference type="InterPro" id="IPR036047">
    <property type="entry name" value="F-box-like_dom_sf"/>
</dbReference>
<name>A0A3M7FAA0_HORWE</name>
<dbReference type="InterPro" id="IPR001810">
    <property type="entry name" value="F-box_dom"/>
</dbReference>
<gene>
    <name evidence="2" type="ORF">D0861_06455</name>
</gene>
<reference evidence="2 3" key="1">
    <citation type="journal article" date="2018" name="BMC Genomics">
        <title>Genomic evidence for intraspecific hybridization in a clonal and extremely halotolerant yeast.</title>
        <authorList>
            <person name="Gostincar C."/>
            <person name="Stajich J.E."/>
            <person name="Zupancic J."/>
            <person name="Zalar P."/>
            <person name="Gunde-Cimerman N."/>
        </authorList>
    </citation>
    <scope>NUCLEOTIDE SEQUENCE [LARGE SCALE GENOMIC DNA]</scope>
    <source>
        <strain evidence="2 3">EXF-2788</strain>
    </source>
</reference>
<feature type="domain" description="F-box" evidence="1">
    <location>
        <begin position="53"/>
        <end position="84"/>
    </location>
</feature>
<dbReference type="SUPFAM" id="SSF81383">
    <property type="entry name" value="F-box domain"/>
    <property type="match status" value="1"/>
</dbReference>
<dbReference type="VEuPathDB" id="FungiDB:BTJ68_15181"/>
<dbReference type="EMBL" id="QWIR01000131">
    <property type="protein sequence ID" value="RMY85391.1"/>
    <property type="molecule type" value="Genomic_DNA"/>
</dbReference>
<comment type="caution">
    <text evidence="2">The sequence shown here is derived from an EMBL/GenBank/DDBJ whole genome shotgun (WGS) entry which is preliminary data.</text>
</comment>
<accession>A0A3M7FAA0</accession>
<evidence type="ECO:0000313" key="2">
    <source>
        <dbReference type="EMBL" id="RMY85391.1"/>
    </source>
</evidence>
<dbReference type="Pfam" id="PF00646">
    <property type="entry name" value="F-box"/>
    <property type="match status" value="1"/>
</dbReference>
<dbReference type="Gene3D" id="1.20.1280.50">
    <property type="match status" value="1"/>
</dbReference>
<evidence type="ECO:0000259" key="1">
    <source>
        <dbReference type="Pfam" id="PF00646"/>
    </source>
</evidence>
<sequence length="266" mass="30751">MTSSASKKRSAPATEDSALTIKRRRRTKFGNSSMITRSQTLSAARNAVLHTTELLENILYFLPMKDLLFAQRVCTKWRELIQRSVPLQEALFFRPRELGIYWKLVEEPDAHPKLVKIKQEEYLQGQAGKVFKAAIPNPLLCTIDVFGKSRAQNECPHNAWFKGRPSALYPEACWRKMLIAQAPTCLFRFYFEYRVDYENPSEHRKPYYVDGFSATLIFPDSGNAEDVLEFVEEVEAEEHVIHDNGYVKFPNNMFTTEGQLEMDVLE</sequence>
<dbReference type="OrthoDB" id="3800738at2759"/>
<evidence type="ECO:0000313" key="3">
    <source>
        <dbReference type="Proteomes" id="UP000268823"/>
    </source>
</evidence>
<proteinExistence type="predicted"/>
<dbReference type="Proteomes" id="UP000268823">
    <property type="component" value="Unassembled WGS sequence"/>
</dbReference>
<organism evidence="2 3">
    <name type="scientific">Hortaea werneckii</name>
    <name type="common">Black yeast</name>
    <name type="synonym">Cladosporium werneckii</name>
    <dbReference type="NCBI Taxonomy" id="91943"/>
    <lineage>
        <taxon>Eukaryota</taxon>
        <taxon>Fungi</taxon>
        <taxon>Dikarya</taxon>
        <taxon>Ascomycota</taxon>
        <taxon>Pezizomycotina</taxon>
        <taxon>Dothideomycetes</taxon>
        <taxon>Dothideomycetidae</taxon>
        <taxon>Mycosphaerellales</taxon>
        <taxon>Teratosphaeriaceae</taxon>
        <taxon>Hortaea</taxon>
    </lineage>
</organism>
<dbReference type="AlphaFoldDB" id="A0A3M7FAA0"/>
<protein>
    <recommendedName>
        <fullName evidence="1">F-box domain-containing protein</fullName>
    </recommendedName>
</protein>